<dbReference type="SUPFAM" id="SSF46689">
    <property type="entry name" value="Homeodomain-like"/>
    <property type="match status" value="1"/>
</dbReference>
<feature type="domain" description="HTH tetR-type" evidence="3">
    <location>
        <begin position="1"/>
        <end position="48"/>
    </location>
</feature>
<feature type="DNA-binding region" description="H-T-H motif" evidence="2">
    <location>
        <begin position="11"/>
        <end position="30"/>
    </location>
</feature>
<dbReference type="EMBL" id="FVGW01000009">
    <property type="protein sequence ID" value="SKM48163.1"/>
    <property type="molecule type" value="Genomic_DNA"/>
</dbReference>
<name>A0A1U1B5B8_9MYCO</name>
<dbReference type="GO" id="GO:0003677">
    <property type="term" value="F:DNA binding"/>
    <property type="evidence" value="ECO:0007669"/>
    <property type="project" value="UniProtKB-UniRule"/>
</dbReference>
<dbReference type="Gene3D" id="1.10.10.60">
    <property type="entry name" value="Homeodomain-like"/>
    <property type="match status" value="1"/>
</dbReference>
<evidence type="ECO:0000256" key="2">
    <source>
        <dbReference type="PROSITE-ProRule" id="PRU00335"/>
    </source>
</evidence>
<dbReference type="SUPFAM" id="SSF48498">
    <property type="entry name" value="Tetracyclin repressor-like, C-terminal domain"/>
    <property type="match status" value="1"/>
</dbReference>
<dbReference type="InterPro" id="IPR041678">
    <property type="entry name" value="TetR_C_16"/>
</dbReference>
<gene>
    <name evidence="4" type="ORF">SAMEA2259716_04184</name>
</gene>
<dbReference type="PROSITE" id="PS50977">
    <property type="entry name" value="HTH_TETR_2"/>
    <property type="match status" value="1"/>
</dbReference>
<evidence type="ECO:0000256" key="1">
    <source>
        <dbReference type="ARBA" id="ARBA00023125"/>
    </source>
</evidence>
<dbReference type="Gene3D" id="1.10.357.10">
    <property type="entry name" value="Tetracycline Repressor, domain 2"/>
    <property type="match status" value="1"/>
</dbReference>
<evidence type="ECO:0000313" key="4">
    <source>
        <dbReference type="EMBL" id="SKM48163.1"/>
    </source>
</evidence>
<organism evidence="4 5">
    <name type="scientific">Mycobacteroides abscessus subsp. massiliense</name>
    <dbReference type="NCBI Taxonomy" id="1962118"/>
    <lineage>
        <taxon>Bacteria</taxon>
        <taxon>Bacillati</taxon>
        <taxon>Actinomycetota</taxon>
        <taxon>Actinomycetes</taxon>
        <taxon>Mycobacteriales</taxon>
        <taxon>Mycobacteriaceae</taxon>
        <taxon>Mycobacteroides</taxon>
        <taxon>Mycobacteroides abscessus</taxon>
    </lineage>
</organism>
<dbReference type="Pfam" id="PF17920">
    <property type="entry name" value="TetR_C_16"/>
    <property type="match status" value="1"/>
</dbReference>
<evidence type="ECO:0000259" key="3">
    <source>
        <dbReference type="PROSITE" id="PS50977"/>
    </source>
</evidence>
<dbReference type="Pfam" id="PF00440">
    <property type="entry name" value="TetR_N"/>
    <property type="match status" value="1"/>
</dbReference>
<dbReference type="InterPro" id="IPR009057">
    <property type="entry name" value="Homeodomain-like_sf"/>
</dbReference>
<protein>
    <submittedName>
        <fullName evidence="4">Transcriptional regulator</fullName>
    </submittedName>
</protein>
<reference evidence="4 5" key="1">
    <citation type="submission" date="2016-11" db="EMBL/GenBank/DDBJ databases">
        <authorList>
            <consortium name="Pathogen Informatics"/>
        </authorList>
    </citation>
    <scope>NUCLEOTIDE SEQUENCE [LARGE SCALE GENOMIC DNA]</scope>
    <source>
        <strain evidence="4 5">911</strain>
    </source>
</reference>
<proteinExistence type="predicted"/>
<sequence length="172" mass="18957">MFSEVGYERATIRRIADAAGVDKSSLTQYFGTKENLFQQSVHWEIPMNLIVGETASQTAENFTRGILMAWAIEPVSPMATLLRASLTNNDAADLLRRHITAQVVDAMEPSIEGDDVRLRIALAGSMLMGVVSQYYMIQLPDLKIASTDKIVQLVAPLIRSLIEPGCTEEGEE</sequence>
<dbReference type="InterPro" id="IPR036271">
    <property type="entry name" value="Tet_transcr_reg_TetR-rel_C_sf"/>
</dbReference>
<dbReference type="AlphaFoldDB" id="A0A1U1B5B8"/>
<evidence type="ECO:0000313" key="5">
    <source>
        <dbReference type="Proteomes" id="UP000190074"/>
    </source>
</evidence>
<dbReference type="InterPro" id="IPR001647">
    <property type="entry name" value="HTH_TetR"/>
</dbReference>
<accession>A0A1U1B5B8</accession>
<keyword evidence="1 2" id="KW-0238">DNA-binding</keyword>
<dbReference type="Proteomes" id="UP000190074">
    <property type="component" value="Unassembled WGS sequence"/>
</dbReference>